<dbReference type="OrthoDB" id="10336369at2759"/>
<organism evidence="1 2">
    <name type="scientific">Hyaloscypha variabilis (strain UAMH 11265 / GT02V1 / F)</name>
    <name type="common">Meliniomyces variabilis</name>
    <dbReference type="NCBI Taxonomy" id="1149755"/>
    <lineage>
        <taxon>Eukaryota</taxon>
        <taxon>Fungi</taxon>
        <taxon>Dikarya</taxon>
        <taxon>Ascomycota</taxon>
        <taxon>Pezizomycotina</taxon>
        <taxon>Leotiomycetes</taxon>
        <taxon>Helotiales</taxon>
        <taxon>Hyaloscyphaceae</taxon>
        <taxon>Hyaloscypha</taxon>
        <taxon>Hyaloscypha variabilis</taxon>
    </lineage>
</organism>
<reference evidence="1 2" key="1">
    <citation type="submission" date="2016-04" db="EMBL/GenBank/DDBJ databases">
        <title>A degradative enzymes factory behind the ericoid mycorrhizal symbiosis.</title>
        <authorList>
            <consortium name="DOE Joint Genome Institute"/>
            <person name="Martino E."/>
            <person name="Morin E."/>
            <person name="Grelet G."/>
            <person name="Kuo A."/>
            <person name="Kohler A."/>
            <person name="Daghino S."/>
            <person name="Barry K."/>
            <person name="Choi C."/>
            <person name="Cichocki N."/>
            <person name="Clum A."/>
            <person name="Copeland A."/>
            <person name="Hainaut M."/>
            <person name="Haridas S."/>
            <person name="Labutti K."/>
            <person name="Lindquist E."/>
            <person name="Lipzen A."/>
            <person name="Khouja H.-R."/>
            <person name="Murat C."/>
            <person name="Ohm R."/>
            <person name="Olson A."/>
            <person name="Spatafora J."/>
            <person name="Veneault-Fourrey C."/>
            <person name="Henrissat B."/>
            <person name="Grigoriev I."/>
            <person name="Martin F."/>
            <person name="Perotto S."/>
        </authorList>
    </citation>
    <scope>NUCLEOTIDE SEQUENCE [LARGE SCALE GENOMIC DNA]</scope>
    <source>
        <strain evidence="1 2">F</strain>
    </source>
</reference>
<evidence type="ECO:0000313" key="1">
    <source>
        <dbReference type="EMBL" id="PMD45133.1"/>
    </source>
</evidence>
<dbReference type="AlphaFoldDB" id="A0A2J6S2Y5"/>
<keyword evidence="2" id="KW-1185">Reference proteome</keyword>
<protein>
    <submittedName>
        <fullName evidence="1">Uncharacterized protein</fullName>
    </submittedName>
</protein>
<proteinExistence type="predicted"/>
<dbReference type="Proteomes" id="UP000235786">
    <property type="component" value="Unassembled WGS sequence"/>
</dbReference>
<name>A0A2J6S2Y5_HYAVF</name>
<evidence type="ECO:0000313" key="2">
    <source>
        <dbReference type="Proteomes" id="UP000235786"/>
    </source>
</evidence>
<dbReference type="EMBL" id="KZ613940">
    <property type="protein sequence ID" value="PMD45133.1"/>
    <property type="molecule type" value="Genomic_DNA"/>
</dbReference>
<sequence>MSAIINFRRFSSIPLALSGPYHLTFWPVHCSCEKSPKFQTIRRIKFSTVSKNSFLHTHLQICVVGCGYRIVLAVLCLCLIVETKYLNTYSAVFWCLAVRSAPERQSGIWSLGVSLNKLLICLLPMREEAGSWRNPVYLSPVRAAIAGEEGSWLQWSTILCSVLSLEVVCATTIRGDDCCLVCSI</sequence>
<gene>
    <name evidence="1" type="ORF">L207DRAFT_248068</name>
</gene>
<accession>A0A2J6S2Y5</accession>